<accession>A0A1X0YDV0</accession>
<comment type="caution">
    <text evidence="5">The sequence shown here is derived from an EMBL/GenBank/DDBJ whole genome shotgun (WGS) entry which is preliminary data.</text>
</comment>
<evidence type="ECO:0000256" key="3">
    <source>
        <dbReference type="ARBA" id="ARBA00022829"/>
    </source>
</evidence>
<dbReference type="InterPro" id="IPR005234">
    <property type="entry name" value="ScpB_csome_segregation"/>
</dbReference>
<dbReference type="Pfam" id="PF04079">
    <property type="entry name" value="SMC_ScpB"/>
    <property type="match status" value="1"/>
</dbReference>
<name>A0A1X0YDV0_9BACT</name>
<evidence type="ECO:0000256" key="2">
    <source>
        <dbReference type="ARBA" id="ARBA00022618"/>
    </source>
</evidence>
<proteinExistence type="predicted"/>
<organism evidence="5 6">
    <name type="scientific">Geothermobacter hydrogeniphilus</name>
    <dbReference type="NCBI Taxonomy" id="1969733"/>
    <lineage>
        <taxon>Bacteria</taxon>
        <taxon>Pseudomonadati</taxon>
        <taxon>Thermodesulfobacteriota</taxon>
        <taxon>Desulfuromonadia</taxon>
        <taxon>Desulfuromonadales</taxon>
        <taxon>Geothermobacteraceae</taxon>
        <taxon>Geothermobacter</taxon>
    </lineage>
</organism>
<dbReference type="PANTHER" id="PTHR34298:SF2">
    <property type="entry name" value="SEGREGATION AND CONDENSATION PROTEIN B"/>
    <property type="match status" value="1"/>
</dbReference>
<keyword evidence="1" id="KW-0963">Cytoplasm</keyword>
<dbReference type="AlphaFoldDB" id="A0A1X0YDV0"/>
<keyword evidence="6" id="KW-1185">Reference proteome</keyword>
<dbReference type="InterPro" id="IPR036388">
    <property type="entry name" value="WH-like_DNA-bd_sf"/>
</dbReference>
<dbReference type="NCBIfam" id="TIGR00281">
    <property type="entry name" value="SMC-Scp complex subunit ScpB"/>
    <property type="match status" value="1"/>
</dbReference>
<gene>
    <name evidence="5" type="ORF">B5V00_00060</name>
</gene>
<keyword evidence="4" id="KW-0131">Cell cycle</keyword>
<dbReference type="Gene3D" id="1.10.10.10">
    <property type="entry name" value="Winged helix-like DNA-binding domain superfamily/Winged helix DNA-binding domain"/>
    <property type="match status" value="2"/>
</dbReference>
<sequence>MVPCRRRTALDITDLKGMLEAMVFVSDVPLKADRLAELVACDRALVQSALQELAEEYHRRDGGIRLAEVAGGYQFRTAARHVEAVRQLNCSKPFRFSRAALESLAIIAYRQPVTRGDVEYLRGVDSGGVIKTLLDKHLIRILGKKEVAGRPLIYGTTREFLEVFGLRSLNDLPTLKEFSEIDLDQEIADLPLPFTADDQAAEESSV</sequence>
<dbReference type="Proteomes" id="UP000193136">
    <property type="component" value="Unassembled WGS sequence"/>
</dbReference>
<protein>
    <submittedName>
        <fullName evidence="5">SMC-Scp complex subunit ScpB</fullName>
    </submittedName>
</protein>
<dbReference type="GO" id="GO:0051304">
    <property type="term" value="P:chromosome separation"/>
    <property type="evidence" value="ECO:0007669"/>
    <property type="project" value="InterPro"/>
</dbReference>
<keyword evidence="3" id="KW-0159">Chromosome partition</keyword>
<dbReference type="SUPFAM" id="SSF46785">
    <property type="entry name" value="Winged helix' DNA-binding domain"/>
    <property type="match status" value="2"/>
</dbReference>
<evidence type="ECO:0000256" key="1">
    <source>
        <dbReference type="ARBA" id="ARBA00022490"/>
    </source>
</evidence>
<evidence type="ECO:0000313" key="6">
    <source>
        <dbReference type="Proteomes" id="UP000193136"/>
    </source>
</evidence>
<dbReference type="PIRSF" id="PIRSF019345">
    <property type="entry name" value="ScpB"/>
    <property type="match status" value="1"/>
</dbReference>
<dbReference type="GO" id="GO:0051301">
    <property type="term" value="P:cell division"/>
    <property type="evidence" value="ECO:0007669"/>
    <property type="project" value="UniProtKB-KW"/>
</dbReference>
<evidence type="ECO:0000256" key="4">
    <source>
        <dbReference type="ARBA" id="ARBA00023306"/>
    </source>
</evidence>
<evidence type="ECO:0000313" key="5">
    <source>
        <dbReference type="EMBL" id="ORJ63297.1"/>
    </source>
</evidence>
<keyword evidence="2" id="KW-0132">Cell division</keyword>
<reference evidence="5 6" key="1">
    <citation type="submission" date="2017-03" db="EMBL/GenBank/DDBJ databases">
        <title>Genome sequence of Geothermobacter sp. EPR-M, Deep-Sea Iron Reducer.</title>
        <authorList>
            <person name="Tully B."/>
            <person name="Savalia P."/>
            <person name="Abuyen K."/>
            <person name="Baughan C."/>
            <person name="Romero E."/>
            <person name="Ronkowski C."/>
            <person name="Torres B."/>
            <person name="Tremblay J."/>
            <person name="Trujillo A."/>
            <person name="Tyler M."/>
            <person name="Perez-Rodriguez I."/>
            <person name="Amend J."/>
        </authorList>
    </citation>
    <scope>NUCLEOTIDE SEQUENCE [LARGE SCALE GENOMIC DNA]</scope>
    <source>
        <strain evidence="5 6">EPR-M</strain>
    </source>
</reference>
<dbReference type="InterPro" id="IPR036390">
    <property type="entry name" value="WH_DNA-bd_sf"/>
</dbReference>
<dbReference type="STRING" id="1969733.B5V00_00060"/>
<dbReference type="PANTHER" id="PTHR34298">
    <property type="entry name" value="SEGREGATION AND CONDENSATION PROTEIN B"/>
    <property type="match status" value="1"/>
</dbReference>
<dbReference type="EMBL" id="NAAD01000001">
    <property type="protein sequence ID" value="ORJ63297.1"/>
    <property type="molecule type" value="Genomic_DNA"/>
</dbReference>